<feature type="DNA-binding region" description="H-T-H motif" evidence="2">
    <location>
        <begin position="36"/>
        <end position="55"/>
    </location>
</feature>
<protein>
    <submittedName>
        <fullName evidence="6">TetR/AcrR family transcriptional regulator</fullName>
    </submittedName>
</protein>
<dbReference type="InterPro" id="IPR001647">
    <property type="entry name" value="HTH_TetR"/>
</dbReference>
<dbReference type="PROSITE" id="PS50977">
    <property type="entry name" value="HTH_TETR_2"/>
    <property type="match status" value="1"/>
</dbReference>
<dbReference type="InterPro" id="IPR009057">
    <property type="entry name" value="Homeodomain-like_sf"/>
</dbReference>
<organism evidence="6 7">
    <name type="scientific">Filimonas effusa</name>
    <dbReference type="NCBI Taxonomy" id="2508721"/>
    <lineage>
        <taxon>Bacteria</taxon>
        <taxon>Pseudomonadati</taxon>
        <taxon>Bacteroidota</taxon>
        <taxon>Chitinophagia</taxon>
        <taxon>Chitinophagales</taxon>
        <taxon>Chitinophagaceae</taxon>
        <taxon>Filimonas</taxon>
    </lineage>
</organism>
<feature type="transmembrane region" description="Helical" evidence="4">
    <location>
        <begin position="153"/>
        <end position="174"/>
    </location>
</feature>
<keyword evidence="4" id="KW-1133">Transmembrane helix</keyword>
<accession>A0A4Q1DD51</accession>
<keyword evidence="4" id="KW-0472">Membrane</keyword>
<evidence type="ECO:0000256" key="3">
    <source>
        <dbReference type="SAM" id="Coils"/>
    </source>
</evidence>
<evidence type="ECO:0000256" key="1">
    <source>
        <dbReference type="ARBA" id="ARBA00023125"/>
    </source>
</evidence>
<evidence type="ECO:0000313" key="7">
    <source>
        <dbReference type="Proteomes" id="UP000290545"/>
    </source>
</evidence>
<dbReference type="GO" id="GO:0000976">
    <property type="term" value="F:transcription cis-regulatory region binding"/>
    <property type="evidence" value="ECO:0007669"/>
    <property type="project" value="TreeGrafter"/>
</dbReference>
<proteinExistence type="predicted"/>
<sequence>MPQKEVKNIAKDISTEEKIMEAARKVFTQKGYAATRTRDIAEEAGINLALLNYYFRSKEKLFQQVMGEKLQQLFGVILSIINNEALSLEEKIETLAENYINLLIENPELPLFVLSEIRNNPDEFKNKVQIQKILAHSSLVRQLRERKPDTEPIHFIVSLLGMTIFPFIAKPIVFSDHTNFNALMIERKKLITAWSKAILDS</sequence>
<dbReference type="PANTHER" id="PTHR30055">
    <property type="entry name" value="HTH-TYPE TRANSCRIPTIONAL REGULATOR RUTR"/>
    <property type="match status" value="1"/>
</dbReference>
<dbReference type="Pfam" id="PF00440">
    <property type="entry name" value="TetR_N"/>
    <property type="match status" value="1"/>
</dbReference>
<evidence type="ECO:0000256" key="4">
    <source>
        <dbReference type="SAM" id="Phobius"/>
    </source>
</evidence>
<dbReference type="Proteomes" id="UP000290545">
    <property type="component" value="Unassembled WGS sequence"/>
</dbReference>
<dbReference type="AlphaFoldDB" id="A0A4Q1DD51"/>
<dbReference type="GO" id="GO:0003700">
    <property type="term" value="F:DNA-binding transcription factor activity"/>
    <property type="evidence" value="ECO:0007669"/>
    <property type="project" value="TreeGrafter"/>
</dbReference>
<evidence type="ECO:0000259" key="5">
    <source>
        <dbReference type="PROSITE" id="PS50977"/>
    </source>
</evidence>
<keyword evidence="7" id="KW-1185">Reference proteome</keyword>
<dbReference type="PANTHER" id="PTHR30055:SF226">
    <property type="entry name" value="HTH-TYPE TRANSCRIPTIONAL REGULATOR PKSA"/>
    <property type="match status" value="1"/>
</dbReference>
<keyword evidence="4" id="KW-0812">Transmembrane</keyword>
<keyword evidence="3" id="KW-0175">Coiled coil</keyword>
<gene>
    <name evidence="6" type="ORF">ESB13_07195</name>
</gene>
<name>A0A4Q1DD51_9BACT</name>
<dbReference type="EMBL" id="SDHZ01000001">
    <property type="protein sequence ID" value="RXK86583.1"/>
    <property type="molecule type" value="Genomic_DNA"/>
</dbReference>
<dbReference type="Gene3D" id="1.10.357.10">
    <property type="entry name" value="Tetracycline Repressor, domain 2"/>
    <property type="match status" value="1"/>
</dbReference>
<dbReference type="InterPro" id="IPR050109">
    <property type="entry name" value="HTH-type_TetR-like_transc_reg"/>
</dbReference>
<comment type="caution">
    <text evidence="6">The sequence shown here is derived from an EMBL/GenBank/DDBJ whole genome shotgun (WGS) entry which is preliminary data.</text>
</comment>
<feature type="coiled-coil region" evidence="3">
    <location>
        <begin position="78"/>
        <end position="105"/>
    </location>
</feature>
<reference evidence="6 7" key="1">
    <citation type="submission" date="2019-01" db="EMBL/GenBank/DDBJ databases">
        <title>Filimonas sp. strain TTM-71.</title>
        <authorList>
            <person name="Chen W.-M."/>
        </authorList>
    </citation>
    <scope>NUCLEOTIDE SEQUENCE [LARGE SCALE GENOMIC DNA]</scope>
    <source>
        <strain evidence="6 7">TTM-71</strain>
    </source>
</reference>
<evidence type="ECO:0000313" key="6">
    <source>
        <dbReference type="EMBL" id="RXK86583.1"/>
    </source>
</evidence>
<dbReference type="SUPFAM" id="SSF46689">
    <property type="entry name" value="Homeodomain-like"/>
    <property type="match status" value="1"/>
</dbReference>
<evidence type="ECO:0000256" key="2">
    <source>
        <dbReference type="PROSITE-ProRule" id="PRU00335"/>
    </source>
</evidence>
<keyword evidence="1 2" id="KW-0238">DNA-binding</keyword>
<dbReference type="OrthoDB" id="9789566at2"/>
<dbReference type="PRINTS" id="PR00455">
    <property type="entry name" value="HTHTETR"/>
</dbReference>
<feature type="domain" description="HTH tetR-type" evidence="5">
    <location>
        <begin position="13"/>
        <end position="73"/>
    </location>
</feature>